<evidence type="ECO:0000313" key="2">
    <source>
        <dbReference type="EMBL" id="BAK03248.1"/>
    </source>
</evidence>
<reference evidence="2" key="1">
    <citation type="journal article" date="2011" name="Plant Physiol.">
        <title>Comprehensive sequence analysis of 24,783 barley full-length cDNAs derived from 12 clone libraries.</title>
        <authorList>
            <person name="Matsumoto T."/>
            <person name="Tanaka T."/>
            <person name="Sakai H."/>
            <person name="Amano N."/>
            <person name="Kanamori H."/>
            <person name="Kurita K."/>
            <person name="Kikuta A."/>
            <person name="Kamiya K."/>
            <person name="Yamamoto M."/>
            <person name="Ikawa H."/>
            <person name="Fujii N."/>
            <person name="Hori K."/>
            <person name="Itoh T."/>
            <person name="Sato K."/>
        </authorList>
    </citation>
    <scope>NUCLEOTIDE SEQUENCE</scope>
    <source>
        <tissue evidence="2">Shoot and root</tissue>
    </source>
</reference>
<accession>F2E7C6</accession>
<feature type="region of interest" description="Disordered" evidence="1">
    <location>
        <begin position="52"/>
        <end position="85"/>
    </location>
</feature>
<dbReference type="EMBL" id="AK372050">
    <property type="protein sequence ID" value="BAK03248.1"/>
    <property type="molecule type" value="mRNA"/>
</dbReference>
<evidence type="ECO:0000256" key="1">
    <source>
        <dbReference type="SAM" id="MobiDB-lite"/>
    </source>
</evidence>
<sequence length="105" mass="11215">MKPPRRLRIYSAAARRRGAHGPVGPPVACSFGTLLAWGLEPPDNYFLARPATGRSAWRQARRDRAGPGDGDGGSTPPRCHGGPSFLLIQPEADVADQISRVDGLD</sequence>
<protein>
    <submittedName>
        <fullName evidence="2">Predicted protein</fullName>
    </submittedName>
</protein>
<name>F2E7C6_HORVV</name>
<proteinExistence type="evidence at transcript level"/>
<dbReference type="AlphaFoldDB" id="F2E7C6"/>
<organism evidence="2">
    <name type="scientific">Hordeum vulgare subsp. vulgare</name>
    <name type="common">Domesticated barley</name>
    <dbReference type="NCBI Taxonomy" id="112509"/>
    <lineage>
        <taxon>Eukaryota</taxon>
        <taxon>Viridiplantae</taxon>
        <taxon>Streptophyta</taxon>
        <taxon>Embryophyta</taxon>
        <taxon>Tracheophyta</taxon>
        <taxon>Spermatophyta</taxon>
        <taxon>Magnoliopsida</taxon>
        <taxon>Liliopsida</taxon>
        <taxon>Poales</taxon>
        <taxon>Poaceae</taxon>
        <taxon>BOP clade</taxon>
        <taxon>Pooideae</taxon>
        <taxon>Triticodae</taxon>
        <taxon>Triticeae</taxon>
        <taxon>Hordeinae</taxon>
        <taxon>Hordeum</taxon>
    </lineage>
</organism>